<dbReference type="Proteomes" id="UP000695007">
    <property type="component" value="Unplaced"/>
</dbReference>
<dbReference type="RefSeq" id="XP_011504291.1">
    <property type="nucleotide sequence ID" value="XM_011505989.1"/>
</dbReference>
<evidence type="ECO:0000256" key="4">
    <source>
        <dbReference type="ARBA" id="ARBA00004406"/>
    </source>
</evidence>
<dbReference type="Pfam" id="PF00067">
    <property type="entry name" value="p450"/>
    <property type="match status" value="1"/>
</dbReference>
<dbReference type="Gene3D" id="1.10.630.10">
    <property type="entry name" value="Cytochrome P450"/>
    <property type="match status" value="1"/>
</dbReference>
<evidence type="ECO:0000256" key="12">
    <source>
        <dbReference type="ARBA" id="ARBA00023033"/>
    </source>
</evidence>
<dbReference type="PRINTS" id="PR00463">
    <property type="entry name" value="EP450I"/>
</dbReference>
<keyword evidence="7 14" id="KW-0479">Metal-binding</keyword>
<keyword evidence="11 14" id="KW-0408">Iron</keyword>
<keyword evidence="10 15" id="KW-0560">Oxidoreductase</keyword>
<comment type="subcellular location">
    <subcellularLocation>
        <location evidence="4">Endoplasmic reticulum membrane</location>
        <topology evidence="4">Peripheral membrane protein</topology>
    </subcellularLocation>
    <subcellularLocation>
        <location evidence="3">Microsome membrane</location>
        <topology evidence="3">Peripheral membrane protein</topology>
    </subcellularLocation>
</comment>
<keyword evidence="8" id="KW-0256">Endoplasmic reticulum</keyword>
<reference evidence="18" key="1">
    <citation type="submission" date="2025-08" db="UniProtKB">
        <authorList>
            <consortium name="RefSeq"/>
        </authorList>
    </citation>
    <scope>IDENTIFICATION</scope>
</reference>
<dbReference type="GO" id="GO:0020037">
    <property type="term" value="F:heme binding"/>
    <property type="evidence" value="ECO:0007669"/>
    <property type="project" value="InterPro"/>
</dbReference>
<evidence type="ECO:0000256" key="8">
    <source>
        <dbReference type="ARBA" id="ARBA00022824"/>
    </source>
</evidence>
<dbReference type="CDD" id="cd20628">
    <property type="entry name" value="CYP4"/>
    <property type="match status" value="1"/>
</dbReference>
<evidence type="ECO:0000256" key="5">
    <source>
        <dbReference type="ARBA" id="ARBA00010617"/>
    </source>
</evidence>
<comment type="function">
    <text evidence="2">May be involved in the metabolism of insect hormones and in the breakdown of synthetic insecticides.</text>
</comment>
<evidence type="ECO:0000256" key="2">
    <source>
        <dbReference type="ARBA" id="ARBA00003690"/>
    </source>
</evidence>
<dbReference type="PROSITE" id="PS00086">
    <property type="entry name" value="CYTOCHROME_P450"/>
    <property type="match status" value="1"/>
</dbReference>
<keyword evidence="16" id="KW-1133">Transmembrane helix</keyword>
<dbReference type="PANTHER" id="PTHR24291">
    <property type="entry name" value="CYTOCHROME P450 FAMILY 4"/>
    <property type="match status" value="1"/>
</dbReference>
<evidence type="ECO:0000256" key="3">
    <source>
        <dbReference type="ARBA" id="ARBA00004174"/>
    </source>
</evidence>
<organism evidence="17 18">
    <name type="scientific">Ceratosolen solmsi marchali</name>
    <dbReference type="NCBI Taxonomy" id="326594"/>
    <lineage>
        <taxon>Eukaryota</taxon>
        <taxon>Metazoa</taxon>
        <taxon>Ecdysozoa</taxon>
        <taxon>Arthropoda</taxon>
        <taxon>Hexapoda</taxon>
        <taxon>Insecta</taxon>
        <taxon>Pterygota</taxon>
        <taxon>Neoptera</taxon>
        <taxon>Endopterygota</taxon>
        <taxon>Hymenoptera</taxon>
        <taxon>Apocrita</taxon>
        <taxon>Proctotrupomorpha</taxon>
        <taxon>Chalcidoidea</taxon>
        <taxon>Agaonidae</taxon>
        <taxon>Agaoninae</taxon>
        <taxon>Ceratosolen</taxon>
    </lineage>
</organism>
<dbReference type="InterPro" id="IPR001128">
    <property type="entry name" value="Cyt_P450"/>
</dbReference>
<evidence type="ECO:0000313" key="18">
    <source>
        <dbReference type="RefSeq" id="XP_011504291.1"/>
    </source>
</evidence>
<dbReference type="PRINTS" id="PR00385">
    <property type="entry name" value="P450"/>
</dbReference>
<dbReference type="GeneID" id="105367327"/>
<evidence type="ECO:0000256" key="10">
    <source>
        <dbReference type="ARBA" id="ARBA00023002"/>
    </source>
</evidence>
<dbReference type="InterPro" id="IPR050196">
    <property type="entry name" value="Cytochrome_P450_Monoox"/>
</dbReference>
<feature type="binding site" description="axial binding residue" evidence="14">
    <location>
        <position position="507"/>
    </location>
    <ligand>
        <name>heme</name>
        <dbReference type="ChEBI" id="CHEBI:30413"/>
    </ligand>
    <ligandPart>
        <name>Fe</name>
        <dbReference type="ChEBI" id="CHEBI:18248"/>
    </ligandPart>
</feature>
<evidence type="ECO:0000256" key="1">
    <source>
        <dbReference type="ARBA" id="ARBA00001971"/>
    </source>
</evidence>
<feature type="transmembrane region" description="Helical" evidence="16">
    <location>
        <begin position="70"/>
        <end position="90"/>
    </location>
</feature>
<dbReference type="GO" id="GO:0005506">
    <property type="term" value="F:iron ion binding"/>
    <property type="evidence" value="ECO:0007669"/>
    <property type="project" value="InterPro"/>
</dbReference>
<dbReference type="SUPFAM" id="SSF48264">
    <property type="entry name" value="Cytochrome P450"/>
    <property type="match status" value="1"/>
</dbReference>
<keyword evidence="6 14" id="KW-0349">Heme</keyword>
<protein>
    <submittedName>
        <fullName evidence="18">Cytochrome P450 4c3-like</fullName>
    </submittedName>
</protein>
<comment type="cofactor">
    <cofactor evidence="1 14">
        <name>heme</name>
        <dbReference type="ChEBI" id="CHEBI:30413"/>
    </cofactor>
</comment>
<name>A0AAJ6YTW7_9HYME</name>
<evidence type="ECO:0000256" key="7">
    <source>
        <dbReference type="ARBA" id="ARBA00022723"/>
    </source>
</evidence>
<keyword evidence="12 15" id="KW-0503">Monooxygenase</keyword>
<keyword evidence="16" id="KW-0812">Transmembrane</keyword>
<dbReference type="AlphaFoldDB" id="A0AAJ6YTW7"/>
<gene>
    <name evidence="18" type="primary">LOC105367327</name>
</gene>
<dbReference type="InterPro" id="IPR017972">
    <property type="entry name" value="Cyt_P450_CS"/>
</dbReference>
<evidence type="ECO:0000256" key="14">
    <source>
        <dbReference type="PIRSR" id="PIRSR602401-1"/>
    </source>
</evidence>
<dbReference type="KEGG" id="csol:105367327"/>
<keyword evidence="9" id="KW-0492">Microsome</keyword>
<evidence type="ECO:0000256" key="13">
    <source>
        <dbReference type="ARBA" id="ARBA00023136"/>
    </source>
</evidence>
<evidence type="ECO:0000256" key="11">
    <source>
        <dbReference type="ARBA" id="ARBA00023004"/>
    </source>
</evidence>
<accession>A0AAJ6YTW7</accession>
<evidence type="ECO:0000256" key="15">
    <source>
        <dbReference type="RuleBase" id="RU000461"/>
    </source>
</evidence>
<dbReference type="GO" id="GO:0016705">
    <property type="term" value="F:oxidoreductase activity, acting on paired donors, with incorporation or reduction of molecular oxygen"/>
    <property type="evidence" value="ECO:0007669"/>
    <property type="project" value="InterPro"/>
</dbReference>
<dbReference type="GO" id="GO:0005789">
    <property type="term" value="C:endoplasmic reticulum membrane"/>
    <property type="evidence" value="ECO:0007669"/>
    <property type="project" value="UniProtKB-SubCell"/>
</dbReference>
<dbReference type="PANTHER" id="PTHR24291:SF189">
    <property type="entry name" value="CYTOCHROME P450 4C3-RELATED"/>
    <property type="match status" value="1"/>
</dbReference>
<sequence length="568" mass="64672">MVYKGASFVQSRAFDGADGARGARGATTPSVLAHLESQMTWEDEALKLDIINMSPRPGLDAVPAAPEGNVSWITCALALNLLLLLGFCLVKRIKFLYKLRHIPSPKALPVFGNAIQLNCSNEAFFGKLLRWNRELGDIYLLWVGSRPFVFLTKVEDVQPLLSSSQHIDKSLEYQYLRPWLGNGLIISAGEKWHARRKLLTPIFHSELLKNYFQVSWKKANILVSCLRTEIGNPEFDIIPYAKRAALDVICESAMGYHINAQTNYRNDYVLAVQSLTAIAQMRFVNIWISYDSIFKRTALGKQQESALKIVHDFVDKVIAVRKLELTAERNANLNEISRKSNTLLDLLLEMSYNGERLSDDDIREEVNTFMFAGHDTVGMTISWILYALGRNPHYQDKILEECDEVLGQNKVTYESLQKLVWLDACIKETWRLYPITPLLARQIYNSITLRGNEIPNGTTVLVNSYLLHRDVRYFPEPNVYRPERFLPDAPKRPSFTFIPFSAGSRNCIGSKFATMEVKMMLLSLLRAYRFCAIDHENQLRFVPKLVLDNVGGIRLSITPRQVSKVGLM</sequence>
<evidence type="ECO:0000256" key="9">
    <source>
        <dbReference type="ARBA" id="ARBA00022848"/>
    </source>
</evidence>
<keyword evidence="13 16" id="KW-0472">Membrane</keyword>
<dbReference type="InterPro" id="IPR002401">
    <property type="entry name" value="Cyt_P450_E_grp-I"/>
</dbReference>
<dbReference type="InterPro" id="IPR036396">
    <property type="entry name" value="Cyt_P450_sf"/>
</dbReference>
<dbReference type="GO" id="GO:0004497">
    <property type="term" value="F:monooxygenase activity"/>
    <property type="evidence" value="ECO:0007669"/>
    <property type="project" value="UniProtKB-KW"/>
</dbReference>
<evidence type="ECO:0000313" key="17">
    <source>
        <dbReference type="Proteomes" id="UP000695007"/>
    </source>
</evidence>
<proteinExistence type="inferred from homology"/>
<evidence type="ECO:0000256" key="16">
    <source>
        <dbReference type="SAM" id="Phobius"/>
    </source>
</evidence>
<evidence type="ECO:0000256" key="6">
    <source>
        <dbReference type="ARBA" id="ARBA00022617"/>
    </source>
</evidence>
<comment type="similarity">
    <text evidence="5 15">Belongs to the cytochrome P450 family.</text>
</comment>
<keyword evidence="17" id="KW-1185">Reference proteome</keyword>